<dbReference type="CDD" id="cd01086">
    <property type="entry name" value="MetAP1"/>
    <property type="match status" value="1"/>
</dbReference>
<dbReference type="Pfam" id="PF00557">
    <property type="entry name" value="Peptidase_M24"/>
    <property type="match status" value="1"/>
</dbReference>
<comment type="catalytic activity">
    <reaction evidence="6 7">
        <text>Release of N-terminal amino acids, preferentially methionine, from peptides and arylamides.</text>
        <dbReference type="EC" id="3.4.11.18"/>
    </reaction>
</comment>
<reference evidence="9 10" key="1">
    <citation type="submission" date="2019-05" db="EMBL/GenBank/DDBJ databases">
        <title>Verrucobacter flavum gen. nov., sp. nov. a new member of the family Verrucomicrobiaceae.</title>
        <authorList>
            <person name="Szuroczki S."/>
            <person name="Abbaszade G."/>
            <person name="Szabo A."/>
            <person name="Felfoldi T."/>
            <person name="Schumann P."/>
            <person name="Boka K."/>
            <person name="Keki Z."/>
            <person name="Toumi M."/>
            <person name="Toth E."/>
        </authorList>
    </citation>
    <scope>NUCLEOTIDE SEQUENCE [LARGE SCALE GENOMIC DNA]</scope>
    <source>
        <strain evidence="9 10">MG-N-17</strain>
    </source>
</reference>
<dbReference type="HAMAP" id="MF_01974">
    <property type="entry name" value="MetAP_1"/>
    <property type="match status" value="1"/>
</dbReference>
<feature type="binding site" evidence="6">
    <location>
        <position position="212"/>
    </location>
    <ligand>
        <name>a divalent metal cation</name>
        <dbReference type="ChEBI" id="CHEBI:60240"/>
        <label>2</label>
        <note>catalytic</note>
    </ligand>
</feature>
<feature type="binding site" evidence="6">
    <location>
        <position position="186"/>
    </location>
    <ligand>
        <name>substrate</name>
    </ligand>
</feature>
<dbReference type="NCBIfam" id="TIGR00500">
    <property type="entry name" value="met_pdase_I"/>
    <property type="match status" value="1"/>
</dbReference>
<dbReference type="GO" id="GO:0006508">
    <property type="term" value="P:proteolysis"/>
    <property type="evidence" value="ECO:0007669"/>
    <property type="project" value="UniProtKB-KW"/>
</dbReference>
<evidence type="ECO:0000313" key="10">
    <source>
        <dbReference type="Proteomes" id="UP000306196"/>
    </source>
</evidence>
<dbReference type="InterPro" id="IPR001714">
    <property type="entry name" value="Pept_M24_MAP"/>
</dbReference>
<evidence type="ECO:0000259" key="8">
    <source>
        <dbReference type="Pfam" id="PF00557"/>
    </source>
</evidence>
<dbReference type="InterPro" id="IPR002467">
    <property type="entry name" value="Pept_M24A_MAP1"/>
</dbReference>
<feature type="binding site" evidence="6">
    <location>
        <position position="88"/>
    </location>
    <ligand>
        <name>substrate</name>
    </ligand>
</feature>
<comment type="function">
    <text evidence="1 6">Removes the N-terminal methionine from nascent proteins. The N-terminal methionine is often cleaved when the second residue in the primary sequence is small and uncharged (Met-Ala-, Cys, Gly, Pro, Ser, Thr, or Val). Requires deformylation of the N(alpha)-formylated initiator methionine before it can be hydrolyzed.</text>
</comment>
<evidence type="ECO:0000256" key="5">
    <source>
        <dbReference type="ARBA" id="ARBA00022801"/>
    </source>
</evidence>
<dbReference type="GO" id="GO:0005829">
    <property type="term" value="C:cytosol"/>
    <property type="evidence" value="ECO:0007669"/>
    <property type="project" value="TreeGrafter"/>
</dbReference>
<sequence>MAFAFDRIPTRHGPALDGLRRAAGLARDILLKAAAMVQPGITTGEVDRFVAAEIKANGATSAFLNYRSGKSRPFPGHICIGINEEVVHGIGSKRVIQAGDIVKLDVGIYKDGWVGDNALTVPVAPIDPDVQRLLAATEDALEIAVDWARDGMMLGDLCHSVENYVRRFDLTVVREFVGHGVGRKLHEEPQVPNYGVKGAKPRLREGMTLAIEPMINLGTEATEILSDGWTVVTMDRKASAHYEHMVLITKGEPEVLTARPRMNAPLTQPLDRSVA</sequence>
<keyword evidence="10" id="KW-1185">Reference proteome</keyword>
<keyword evidence="3 6" id="KW-0645">Protease</keyword>
<dbReference type="OrthoDB" id="9802055at2"/>
<dbReference type="PRINTS" id="PR00599">
    <property type="entry name" value="MAPEPTIDASE"/>
</dbReference>
<feature type="binding site" evidence="6">
    <location>
        <position position="105"/>
    </location>
    <ligand>
        <name>a divalent metal cation</name>
        <dbReference type="ChEBI" id="CHEBI:60240"/>
        <label>1</label>
    </ligand>
</feature>
<protein>
    <recommendedName>
        <fullName evidence="6 7">Methionine aminopeptidase</fullName>
        <shortName evidence="6">MAP</shortName>
        <shortName evidence="6">MetAP</shortName>
        <ecNumber evidence="6 7">3.4.11.18</ecNumber>
    </recommendedName>
    <alternativeName>
        <fullName evidence="6">Peptidase M</fullName>
    </alternativeName>
</protein>
<dbReference type="EC" id="3.4.11.18" evidence="6 7"/>
<keyword evidence="4 6" id="KW-0479">Metal-binding</keyword>
<evidence type="ECO:0000256" key="7">
    <source>
        <dbReference type="RuleBase" id="RU003653"/>
    </source>
</evidence>
<dbReference type="SUPFAM" id="SSF55920">
    <property type="entry name" value="Creatinase/aminopeptidase"/>
    <property type="match status" value="1"/>
</dbReference>
<dbReference type="GO" id="GO:0046872">
    <property type="term" value="F:metal ion binding"/>
    <property type="evidence" value="ECO:0007669"/>
    <property type="project" value="UniProtKB-UniRule"/>
</dbReference>
<feature type="binding site" evidence="6">
    <location>
        <position position="116"/>
    </location>
    <ligand>
        <name>a divalent metal cation</name>
        <dbReference type="ChEBI" id="CHEBI:60240"/>
        <label>2</label>
        <note>catalytic</note>
    </ligand>
</feature>
<comment type="caution">
    <text evidence="9">The sequence shown here is derived from an EMBL/GenBank/DDBJ whole genome shotgun (WGS) entry which is preliminary data.</text>
</comment>
<organism evidence="9 10">
    <name type="scientific">Phragmitibacter flavus</name>
    <dbReference type="NCBI Taxonomy" id="2576071"/>
    <lineage>
        <taxon>Bacteria</taxon>
        <taxon>Pseudomonadati</taxon>
        <taxon>Verrucomicrobiota</taxon>
        <taxon>Verrucomicrobiia</taxon>
        <taxon>Verrucomicrobiales</taxon>
        <taxon>Verrucomicrobiaceae</taxon>
        <taxon>Phragmitibacter</taxon>
    </lineage>
</organism>
<evidence type="ECO:0000256" key="4">
    <source>
        <dbReference type="ARBA" id="ARBA00022723"/>
    </source>
</evidence>
<feature type="binding site" evidence="6">
    <location>
        <position position="243"/>
    </location>
    <ligand>
        <name>a divalent metal cation</name>
        <dbReference type="ChEBI" id="CHEBI:60240"/>
        <label>1</label>
    </ligand>
</feature>
<dbReference type="AlphaFoldDB" id="A0A5R8K9Z7"/>
<dbReference type="GO" id="GO:0004239">
    <property type="term" value="F:initiator methionyl aminopeptidase activity"/>
    <property type="evidence" value="ECO:0007669"/>
    <property type="project" value="UniProtKB-UniRule"/>
</dbReference>
<keyword evidence="2 6" id="KW-0031">Aminopeptidase</keyword>
<dbReference type="InterPro" id="IPR036005">
    <property type="entry name" value="Creatinase/aminopeptidase-like"/>
</dbReference>
<feature type="binding site" evidence="6">
    <location>
        <position position="179"/>
    </location>
    <ligand>
        <name>a divalent metal cation</name>
        <dbReference type="ChEBI" id="CHEBI:60240"/>
        <label>2</label>
        <note>catalytic</note>
    </ligand>
</feature>
<comment type="similarity">
    <text evidence="6">Belongs to the peptidase M24A family. Methionine aminopeptidase type 1 subfamily.</text>
</comment>
<comment type="subunit">
    <text evidence="6">Monomer.</text>
</comment>
<dbReference type="PANTHER" id="PTHR43330">
    <property type="entry name" value="METHIONINE AMINOPEPTIDASE"/>
    <property type="match status" value="1"/>
</dbReference>
<name>A0A5R8K9Z7_9BACT</name>
<feature type="binding site" evidence="6">
    <location>
        <position position="243"/>
    </location>
    <ligand>
        <name>a divalent metal cation</name>
        <dbReference type="ChEBI" id="CHEBI:60240"/>
        <label>2</label>
        <note>catalytic</note>
    </ligand>
</feature>
<evidence type="ECO:0000313" key="9">
    <source>
        <dbReference type="EMBL" id="TLD69140.1"/>
    </source>
</evidence>
<dbReference type="InterPro" id="IPR000994">
    <property type="entry name" value="Pept_M24"/>
</dbReference>
<feature type="domain" description="Peptidase M24" evidence="8">
    <location>
        <begin position="18"/>
        <end position="250"/>
    </location>
</feature>
<dbReference type="Gene3D" id="3.90.230.10">
    <property type="entry name" value="Creatinase/methionine aminopeptidase superfamily"/>
    <property type="match status" value="1"/>
</dbReference>
<dbReference type="RefSeq" id="WP_138087826.1">
    <property type="nucleotide sequence ID" value="NZ_VAUV01000015.1"/>
</dbReference>
<feature type="binding site" evidence="6">
    <location>
        <position position="116"/>
    </location>
    <ligand>
        <name>a divalent metal cation</name>
        <dbReference type="ChEBI" id="CHEBI:60240"/>
        <label>1</label>
    </ligand>
</feature>
<dbReference type="EMBL" id="VAUV01000015">
    <property type="protein sequence ID" value="TLD69140.1"/>
    <property type="molecule type" value="Genomic_DNA"/>
</dbReference>
<keyword evidence="5 6" id="KW-0378">Hydrolase</keyword>
<dbReference type="Proteomes" id="UP000306196">
    <property type="component" value="Unassembled WGS sequence"/>
</dbReference>
<comment type="cofactor">
    <cofactor evidence="6">
        <name>Co(2+)</name>
        <dbReference type="ChEBI" id="CHEBI:48828"/>
    </cofactor>
    <cofactor evidence="6">
        <name>Zn(2+)</name>
        <dbReference type="ChEBI" id="CHEBI:29105"/>
    </cofactor>
    <cofactor evidence="6">
        <name>Mn(2+)</name>
        <dbReference type="ChEBI" id="CHEBI:29035"/>
    </cofactor>
    <cofactor evidence="6">
        <name>Fe(2+)</name>
        <dbReference type="ChEBI" id="CHEBI:29033"/>
    </cofactor>
    <text evidence="6">Binds 2 divalent metal cations per subunit. Has a high-affinity and a low affinity metal-binding site. The true nature of the physiological cofactor is under debate. The enzyme is active with cobalt, zinc, manganese or divalent iron ions. Most likely, methionine aminopeptidases function as mononuclear Fe(2+)-metalloproteases under physiological conditions, and the catalytically relevant metal-binding site has been assigned to the histidine-containing high-affinity site.</text>
</comment>
<dbReference type="GO" id="GO:0070006">
    <property type="term" value="F:metalloaminopeptidase activity"/>
    <property type="evidence" value="ECO:0007669"/>
    <property type="project" value="UniProtKB-UniRule"/>
</dbReference>
<proteinExistence type="inferred from homology"/>
<dbReference type="PANTHER" id="PTHR43330:SF27">
    <property type="entry name" value="METHIONINE AMINOPEPTIDASE"/>
    <property type="match status" value="1"/>
</dbReference>
<dbReference type="PROSITE" id="PS00680">
    <property type="entry name" value="MAP_1"/>
    <property type="match status" value="1"/>
</dbReference>
<evidence type="ECO:0000256" key="6">
    <source>
        <dbReference type="HAMAP-Rule" id="MF_01974"/>
    </source>
</evidence>
<gene>
    <name evidence="6 9" type="primary">map</name>
    <name evidence="9" type="ORF">FEM03_18750</name>
</gene>
<accession>A0A5R8K9Z7</accession>
<evidence type="ECO:0000256" key="3">
    <source>
        <dbReference type="ARBA" id="ARBA00022670"/>
    </source>
</evidence>
<evidence type="ECO:0000256" key="2">
    <source>
        <dbReference type="ARBA" id="ARBA00022438"/>
    </source>
</evidence>
<evidence type="ECO:0000256" key="1">
    <source>
        <dbReference type="ARBA" id="ARBA00002521"/>
    </source>
</evidence>